<sequence length="64" mass="7433">MPYRLDLSQPLEDETRRIALEQIARARRRLSLQLSAMPLGMRLAAESPKALGKRFEHYRWALPG</sequence>
<name>A0AB74U3L8_9GAMM</name>
<dbReference type="RefSeq" id="WP_353979520.1">
    <property type="nucleotide sequence ID" value="NZ_CP159578.1"/>
</dbReference>
<gene>
    <name evidence="1" type="ORF">ABV408_13960</name>
</gene>
<evidence type="ECO:0000313" key="1">
    <source>
        <dbReference type="EMBL" id="XCJ78534.1"/>
    </source>
</evidence>
<reference evidence="1" key="1">
    <citation type="submission" date="2024-06" db="EMBL/GenBank/DDBJ databases">
        <title>Complete genome of Salinicola endophyticus HNIBRBA4755.</title>
        <authorList>
            <person name="Shin S.Y."/>
            <person name="Kang H."/>
            <person name="Song J."/>
        </authorList>
    </citation>
    <scope>NUCLEOTIDE SEQUENCE</scope>
    <source>
        <strain evidence="1">HNIBRBA4755</strain>
    </source>
</reference>
<organism evidence="1">
    <name type="scientific">Salinicola endophyticus</name>
    <dbReference type="NCBI Taxonomy" id="1949083"/>
    <lineage>
        <taxon>Bacteria</taxon>
        <taxon>Pseudomonadati</taxon>
        <taxon>Pseudomonadota</taxon>
        <taxon>Gammaproteobacteria</taxon>
        <taxon>Oceanospirillales</taxon>
        <taxon>Halomonadaceae</taxon>
        <taxon>Salinicola</taxon>
    </lineage>
</organism>
<accession>A0AB74U3L8</accession>
<protein>
    <submittedName>
        <fullName evidence="1">Uncharacterized protein</fullName>
    </submittedName>
</protein>
<proteinExistence type="predicted"/>
<dbReference type="AlphaFoldDB" id="A0AB74U3L8"/>
<dbReference type="EMBL" id="CP159578">
    <property type="protein sequence ID" value="XCJ78534.1"/>
    <property type="molecule type" value="Genomic_DNA"/>
</dbReference>